<dbReference type="AlphaFoldDB" id="A0A6C0HZJ4"/>
<organism evidence="1">
    <name type="scientific">viral metagenome</name>
    <dbReference type="NCBI Taxonomy" id="1070528"/>
    <lineage>
        <taxon>unclassified sequences</taxon>
        <taxon>metagenomes</taxon>
        <taxon>organismal metagenomes</taxon>
    </lineage>
</organism>
<proteinExistence type="predicted"/>
<accession>A0A6C0HZJ4</accession>
<dbReference type="EMBL" id="MN740057">
    <property type="protein sequence ID" value="QHT86024.1"/>
    <property type="molecule type" value="Genomic_DNA"/>
</dbReference>
<dbReference type="InterPro" id="IPR011735">
    <property type="entry name" value="WlaTC/HtrL_glycosyltransf"/>
</dbReference>
<evidence type="ECO:0000313" key="1">
    <source>
        <dbReference type="EMBL" id="QHT86024.1"/>
    </source>
</evidence>
<reference evidence="1" key="1">
    <citation type="journal article" date="2020" name="Nature">
        <title>Giant virus diversity and host interactions through global metagenomics.</title>
        <authorList>
            <person name="Schulz F."/>
            <person name="Roux S."/>
            <person name="Paez-Espino D."/>
            <person name="Jungbluth S."/>
            <person name="Walsh D.A."/>
            <person name="Denef V.J."/>
            <person name="McMahon K.D."/>
            <person name="Konstantinidis K.T."/>
            <person name="Eloe-Fadrosh E.A."/>
            <person name="Kyrpides N.C."/>
            <person name="Woyke T."/>
        </authorList>
    </citation>
    <scope>NUCLEOTIDE SEQUENCE</scope>
    <source>
        <strain evidence="1">GVMAG-M-3300023184-184</strain>
    </source>
</reference>
<dbReference type="Pfam" id="PF09612">
    <property type="entry name" value="HtrL_YibB"/>
    <property type="match status" value="1"/>
</dbReference>
<protein>
    <submittedName>
        <fullName evidence="1">Uncharacterized protein</fullName>
    </submittedName>
</protein>
<name>A0A6C0HZJ4_9ZZZZ</name>
<sequence length="249" mass="29717">MSATVVTCYYRISSKHSHEEYDKWLTDFLANVNCNLIIFTSNDLVEYLYEKRGSQMKEKTLIIPIELENLELTKKYDWSIQYDMDNQKYTGRSKECYILWNSKLWFLKHVININPFLSEYFIWNDIGCLRTNNKSIIQYIGSKYPNPEKISKKSIDIVLLQPIVDNKQKVFINEVHFSGAQFGGHKDVILLFYDLFNKRLDENIKKGIFIGCDQQTISSVYNDDRELFNCIVPEKPWIDPWFFLWQYYV</sequence>